<sequence length="84" mass="9757">MPPRCGWKENEKRGMPDPVELHQMKGPAAVSRLGLSDGQFIVLTGKYEGTGWNYCHLWHCKLNRELDHLNQVIKHVNKTENVYR</sequence>
<reference evidence="1" key="1">
    <citation type="submission" date="2021-05" db="EMBL/GenBank/DDBJ databases">
        <authorList>
            <person name="Pan Q."/>
            <person name="Jouanno E."/>
            <person name="Zahm M."/>
            <person name="Klopp C."/>
            <person name="Cabau C."/>
            <person name="Louis A."/>
            <person name="Berthelot C."/>
            <person name="Parey E."/>
            <person name="Roest Crollius H."/>
            <person name="Montfort J."/>
            <person name="Robinson-Rechavi M."/>
            <person name="Bouchez O."/>
            <person name="Lampietro C."/>
            <person name="Lopez Roques C."/>
            <person name="Donnadieu C."/>
            <person name="Postlethwait J."/>
            <person name="Bobe J."/>
            <person name="Dillon D."/>
            <person name="Chandos A."/>
            <person name="von Hippel F."/>
            <person name="Guiguen Y."/>
        </authorList>
    </citation>
    <scope>NUCLEOTIDE SEQUENCE</scope>
    <source>
        <strain evidence="1">YG-Jan2019</strain>
    </source>
</reference>
<proteinExistence type="predicted"/>
<name>A0ACC2FDI9_DALPE</name>
<keyword evidence="2" id="KW-1185">Reference proteome</keyword>
<evidence type="ECO:0000313" key="1">
    <source>
        <dbReference type="EMBL" id="KAJ7989414.1"/>
    </source>
</evidence>
<dbReference type="EMBL" id="CM055756">
    <property type="protein sequence ID" value="KAJ7989414.1"/>
    <property type="molecule type" value="Genomic_DNA"/>
</dbReference>
<accession>A0ACC2FDI9</accession>
<comment type="caution">
    <text evidence="1">The sequence shown here is derived from an EMBL/GenBank/DDBJ whole genome shotgun (WGS) entry which is preliminary data.</text>
</comment>
<dbReference type="Proteomes" id="UP001157502">
    <property type="component" value="Chromosome 29"/>
</dbReference>
<evidence type="ECO:0000313" key="2">
    <source>
        <dbReference type="Proteomes" id="UP001157502"/>
    </source>
</evidence>
<organism evidence="1 2">
    <name type="scientific">Dallia pectoralis</name>
    <name type="common">Alaska blackfish</name>
    <dbReference type="NCBI Taxonomy" id="75939"/>
    <lineage>
        <taxon>Eukaryota</taxon>
        <taxon>Metazoa</taxon>
        <taxon>Chordata</taxon>
        <taxon>Craniata</taxon>
        <taxon>Vertebrata</taxon>
        <taxon>Euteleostomi</taxon>
        <taxon>Actinopterygii</taxon>
        <taxon>Neopterygii</taxon>
        <taxon>Teleostei</taxon>
        <taxon>Protacanthopterygii</taxon>
        <taxon>Esociformes</taxon>
        <taxon>Umbridae</taxon>
        <taxon>Dallia</taxon>
    </lineage>
</organism>
<gene>
    <name evidence="1" type="ORF">DPEC_G00304300</name>
</gene>
<protein>
    <submittedName>
        <fullName evidence="1">Uncharacterized protein</fullName>
    </submittedName>
</protein>
<feature type="non-terminal residue" evidence="1">
    <location>
        <position position="84"/>
    </location>
</feature>